<keyword evidence="1" id="KW-0472">Membrane</keyword>
<dbReference type="EMBL" id="CACVBS010000060">
    <property type="protein sequence ID" value="CAA7267454.1"/>
    <property type="molecule type" value="Genomic_DNA"/>
</dbReference>
<sequence>MCFRLKIFTVVNLNRTLGAVFIGEVFAAILFGITSLQTFIFFKGNMRDNPAFKSLIAFLWFLDCLHLIFMVHGIYQYLIANFSNVAALSEPTWSLLASIVKLLETQFLFRRLSGPSFFDSELRRCVLARSNHISVVLCSVFARRIWLLSGRKNLLLFVILSFSLFVFATGIAFAARGFVDGSYARLILESKWLLYTALGGSVIADGLVTTSLCILLDRSRSGHKSTDSLVNALILYTINTGLLTSLCATACFVTFAIWPHEFVFMGIYFALSKLYLNSLLAMLNTREILRRKHSGIVTIPLSPSSIESPRMRFIATNASTAPAETTSTLEHGCPSNESQLVMDSPPVVVGNSRFFAQSY</sequence>
<name>A0A8S0VYW4_CYCAE</name>
<feature type="transmembrane region" description="Helical" evidence="1">
    <location>
        <begin position="153"/>
        <end position="173"/>
    </location>
</feature>
<dbReference type="InterPro" id="IPR045339">
    <property type="entry name" value="DUF6534"/>
</dbReference>
<evidence type="ECO:0000313" key="4">
    <source>
        <dbReference type="Proteomes" id="UP000467700"/>
    </source>
</evidence>
<reference evidence="3 4" key="1">
    <citation type="submission" date="2020-01" db="EMBL/GenBank/DDBJ databases">
        <authorList>
            <person name="Gupta K D."/>
        </authorList>
    </citation>
    <scope>NUCLEOTIDE SEQUENCE [LARGE SCALE GENOMIC DNA]</scope>
</reference>
<feature type="transmembrane region" description="Helical" evidence="1">
    <location>
        <begin position="228"/>
        <end position="257"/>
    </location>
</feature>
<comment type="caution">
    <text evidence="3">The sequence shown here is derived from an EMBL/GenBank/DDBJ whole genome shotgun (WGS) entry which is preliminary data.</text>
</comment>
<feature type="transmembrane region" description="Helical" evidence="1">
    <location>
        <begin position="54"/>
        <end position="79"/>
    </location>
</feature>
<evidence type="ECO:0000313" key="3">
    <source>
        <dbReference type="EMBL" id="CAA7267454.1"/>
    </source>
</evidence>
<dbReference type="Pfam" id="PF20152">
    <property type="entry name" value="DUF6534"/>
    <property type="match status" value="1"/>
</dbReference>
<dbReference type="PANTHER" id="PTHR40465:SF1">
    <property type="entry name" value="DUF6534 DOMAIN-CONTAINING PROTEIN"/>
    <property type="match status" value="1"/>
</dbReference>
<gene>
    <name evidence="3" type="ORF">AAE3_LOCUS9717</name>
</gene>
<dbReference type="PANTHER" id="PTHR40465">
    <property type="entry name" value="CHROMOSOME 1, WHOLE GENOME SHOTGUN SEQUENCE"/>
    <property type="match status" value="1"/>
</dbReference>
<keyword evidence="4" id="KW-1185">Reference proteome</keyword>
<keyword evidence="1" id="KW-0812">Transmembrane</keyword>
<dbReference type="Proteomes" id="UP000467700">
    <property type="component" value="Unassembled WGS sequence"/>
</dbReference>
<protein>
    <recommendedName>
        <fullName evidence="2">DUF6534 domain-containing protein</fullName>
    </recommendedName>
</protein>
<dbReference type="AlphaFoldDB" id="A0A8S0VYW4"/>
<dbReference type="OrthoDB" id="2745105at2759"/>
<feature type="domain" description="DUF6534" evidence="2">
    <location>
        <begin position="201"/>
        <end position="287"/>
    </location>
</feature>
<accession>A0A8S0VYW4</accession>
<feature type="transmembrane region" description="Helical" evidence="1">
    <location>
        <begin position="20"/>
        <end position="42"/>
    </location>
</feature>
<evidence type="ECO:0000256" key="1">
    <source>
        <dbReference type="SAM" id="Phobius"/>
    </source>
</evidence>
<proteinExistence type="predicted"/>
<feature type="transmembrane region" description="Helical" evidence="1">
    <location>
        <begin position="193"/>
        <end position="216"/>
    </location>
</feature>
<organism evidence="3 4">
    <name type="scientific">Cyclocybe aegerita</name>
    <name type="common">Black poplar mushroom</name>
    <name type="synonym">Agrocybe aegerita</name>
    <dbReference type="NCBI Taxonomy" id="1973307"/>
    <lineage>
        <taxon>Eukaryota</taxon>
        <taxon>Fungi</taxon>
        <taxon>Dikarya</taxon>
        <taxon>Basidiomycota</taxon>
        <taxon>Agaricomycotina</taxon>
        <taxon>Agaricomycetes</taxon>
        <taxon>Agaricomycetidae</taxon>
        <taxon>Agaricales</taxon>
        <taxon>Agaricineae</taxon>
        <taxon>Bolbitiaceae</taxon>
        <taxon>Cyclocybe</taxon>
    </lineage>
</organism>
<evidence type="ECO:0000259" key="2">
    <source>
        <dbReference type="Pfam" id="PF20152"/>
    </source>
</evidence>
<feature type="transmembrane region" description="Helical" evidence="1">
    <location>
        <begin position="263"/>
        <end position="283"/>
    </location>
</feature>
<keyword evidence="1" id="KW-1133">Transmembrane helix</keyword>